<keyword evidence="1" id="KW-0547">Nucleotide-binding</keyword>
<comment type="caution">
    <text evidence="6">The sequence shown here is derived from an EMBL/GenBank/DDBJ whole genome shotgun (WGS) entry which is preliminary data.</text>
</comment>
<keyword evidence="4" id="KW-0067">ATP-binding</keyword>
<feature type="domain" description="Helicase C-terminal" evidence="5">
    <location>
        <begin position="1"/>
        <end position="146"/>
    </location>
</feature>
<feature type="non-terminal residue" evidence="6">
    <location>
        <position position="1"/>
    </location>
</feature>
<keyword evidence="2" id="KW-0378">Hydrolase</keyword>
<sequence length="146" mass="16413">HKVIDNEKIKNLCSFLESEIHPLYSLVRCIKKGVAFHHGGLLDVARLEIEDLFSSGVIKNLVCTSTLLQGVNLPADRIVVISPKIGNYELSQFEFLNLIGRAGRINTSLYGEIFCIELSDEEWAEERIKNEDKKEIVSSVLNKLNG</sequence>
<reference evidence="6" key="1">
    <citation type="submission" date="2018-07" db="EMBL/GenBank/DDBJ databases">
        <authorList>
            <consortium name="PulseNet: The National Subtyping Network for Foodborne Disease Surveillance"/>
            <person name="Tarr C.L."/>
            <person name="Trees E."/>
            <person name="Katz L.S."/>
            <person name="Carleton-Romer H.A."/>
            <person name="Stroika S."/>
            <person name="Kucerova Z."/>
            <person name="Roache K.F."/>
            <person name="Sabol A.L."/>
            <person name="Besser J."/>
            <person name="Gerner-Smidt P."/>
        </authorList>
    </citation>
    <scope>NUCLEOTIDE SEQUENCE</scope>
    <source>
        <strain evidence="6">PNUSAS046865</strain>
    </source>
</reference>
<keyword evidence="3 6" id="KW-0347">Helicase</keyword>
<dbReference type="InterPro" id="IPR050474">
    <property type="entry name" value="Hel308_SKI2-like"/>
</dbReference>
<dbReference type="InterPro" id="IPR027417">
    <property type="entry name" value="P-loop_NTPase"/>
</dbReference>
<evidence type="ECO:0000313" key="6">
    <source>
        <dbReference type="EMBL" id="EBO6438623.1"/>
    </source>
</evidence>
<dbReference type="PANTHER" id="PTHR47961:SF6">
    <property type="entry name" value="DNA-DIRECTED DNA POLYMERASE"/>
    <property type="match status" value="1"/>
</dbReference>
<dbReference type="Gene3D" id="3.40.50.300">
    <property type="entry name" value="P-loop containing nucleotide triphosphate hydrolases"/>
    <property type="match status" value="1"/>
</dbReference>
<organism evidence="6">
    <name type="scientific">Salmonella enterica</name>
    <name type="common">Salmonella choleraesuis</name>
    <dbReference type="NCBI Taxonomy" id="28901"/>
    <lineage>
        <taxon>Bacteria</taxon>
        <taxon>Pseudomonadati</taxon>
        <taxon>Pseudomonadota</taxon>
        <taxon>Gammaproteobacteria</taxon>
        <taxon>Enterobacterales</taxon>
        <taxon>Enterobacteriaceae</taxon>
        <taxon>Salmonella</taxon>
    </lineage>
</organism>
<accession>A0A5U1CM28</accession>
<protein>
    <submittedName>
        <fullName evidence="6">DEAD/DEAH box helicase</fullName>
    </submittedName>
</protein>
<evidence type="ECO:0000259" key="5">
    <source>
        <dbReference type="PROSITE" id="PS51194"/>
    </source>
</evidence>
<dbReference type="PANTHER" id="PTHR47961">
    <property type="entry name" value="DNA POLYMERASE THETA, PUTATIVE (AFU_ORTHOLOGUE AFUA_1G05260)-RELATED"/>
    <property type="match status" value="1"/>
</dbReference>
<proteinExistence type="predicted"/>
<evidence type="ECO:0000256" key="4">
    <source>
        <dbReference type="ARBA" id="ARBA00022840"/>
    </source>
</evidence>
<name>A0A5U1CM28_SALER</name>
<dbReference type="SMART" id="SM00490">
    <property type="entry name" value="HELICc"/>
    <property type="match status" value="1"/>
</dbReference>
<gene>
    <name evidence="6" type="ORF">DWD07_24555</name>
</gene>
<dbReference type="Pfam" id="PF00271">
    <property type="entry name" value="Helicase_C"/>
    <property type="match status" value="1"/>
</dbReference>
<feature type="non-terminal residue" evidence="6">
    <location>
        <position position="146"/>
    </location>
</feature>
<dbReference type="EMBL" id="AAGJEB010000226">
    <property type="protein sequence ID" value="EBO6438623.1"/>
    <property type="molecule type" value="Genomic_DNA"/>
</dbReference>
<dbReference type="SUPFAM" id="SSF52540">
    <property type="entry name" value="P-loop containing nucleoside triphosphate hydrolases"/>
    <property type="match status" value="1"/>
</dbReference>
<evidence type="ECO:0000256" key="3">
    <source>
        <dbReference type="ARBA" id="ARBA00022806"/>
    </source>
</evidence>
<dbReference type="InterPro" id="IPR001650">
    <property type="entry name" value="Helicase_C-like"/>
</dbReference>
<dbReference type="GO" id="GO:0005524">
    <property type="term" value="F:ATP binding"/>
    <property type="evidence" value="ECO:0007669"/>
    <property type="project" value="UniProtKB-KW"/>
</dbReference>
<evidence type="ECO:0000256" key="1">
    <source>
        <dbReference type="ARBA" id="ARBA00022741"/>
    </source>
</evidence>
<dbReference type="GO" id="GO:0004386">
    <property type="term" value="F:helicase activity"/>
    <property type="evidence" value="ECO:0007669"/>
    <property type="project" value="UniProtKB-KW"/>
</dbReference>
<evidence type="ECO:0000256" key="2">
    <source>
        <dbReference type="ARBA" id="ARBA00022801"/>
    </source>
</evidence>
<dbReference type="GO" id="GO:0016787">
    <property type="term" value="F:hydrolase activity"/>
    <property type="evidence" value="ECO:0007669"/>
    <property type="project" value="UniProtKB-KW"/>
</dbReference>
<dbReference type="AlphaFoldDB" id="A0A5U1CM28"/>
<dbReference type="PROSITE" id="PS51194">
    <property type="entry name" value="HELICASE_CTER"/>
    <property type="match status" value="1"/>
</dbReference>